<organism evidence="1 2">
    <name type="scientific">Anncaliia algerae PRA339</name>
    <dbReference type="NCBI Taxonomy" id="1288291"/>
    <lineage>
        <taxon>Eukaryota</taxon>
        <taxon>Fungi</taxon>
        <taxon>Fungi incertae sedis</taxon>
        <taxon>Microsporidia</taxon>
        <taxon>Tubulinosematoidea</taxon>
        <taxon>Tubulinosematidae</taxon>
        <taxon>Anncaliia</taxon>
    </lineage>
</organism>
<dbReference type="Proteomes" id="UP000030655">
    <property type="component" value="Unassembled WGS sequence"/>
</dbReference>
<keyword evidence="2" id="KW-1185">Reference proteome</keyword>
<evidence type="ECO:0000313" key="2">
    <source>
        <dbReference type="Proteomes" id="UP000030655"/>
    </source>
</evidence>
<gene>
    <name evidence="1" type="ORF">H312_03504</name>
</gene>
<dbReference type="AlphaFoldDB" id="A0A059EVT5"/>
<reference evidence="1 2" key="2">
    <citation type="submission" date="2014-03" db="EMBL/GenBank/DDBJ databases">
        <title>The Genome Sequence of Anncaliia algerae insect isolate PRA339.</title>
        <authorList>
            <consortium name="The Broad Institute Genome Sequencing Platform"/>
            <consortium name="The Broad Institute Genome Sequencing Center for Infectious Disease"/>
            <person name="Cuomo C."/>
            <person name="Becnel J."/>
            <person name="Sanscrainte N."/>
            <person name="Walker B."/>
            <person name="Young S.K."/>
            <person name="Zeng Q."/>
            <person name="Gargeya S."/>
            <person name="Fitzgerald M."/>
            <person name="Haas B."/>
            <person name="Abouelleil A."/>
            <person name="Alvarado L."/>
            <person name="Arachchi H.M."/>
            <person name="Berlin A.M."/>
            <person name="Chapman S.B."/>
            <person name="Dewar J."/>
            <person name="Goldberg J."/>
            <person name="Griggs A."/>
            <person name="Gujja S."/>
            <person name="Hansen M."/>
            <person name="Howarth C."/>
            <person name="Imamovic A."/>
            <person name="Larimer J."/>
            <person name="McCowan C."/>
            <person name="Murphy C."/>
            <person name="Neiman D."/>
            <person name="Pearson M."/>
            <person name="Priest M."/>
            <person name="Roberts A."/>
            <person name="Saif S."/>
            <person name="Shea T."/>
            <person name="Sisk P."/>
            <person name="Sykes S."/>
            <person name="Wortman J."/>
            <person name="Nusbaum C."/>
            <person name="Birren B."/>
        </authorList>
    </citation>
    <scope>NUCLEOTIDE SEQUENCE [LARGE SCALE GENOMIC DNA]</scope>
    <source>
        <strain evidence="1 2">PRA339</strain>
    </source>
</reference>
<proteinExistence type="predicted"/>
<evidence type="ECO:0000313" key="1">
    <source>
        <dbReference type="EMBL" id="KCZ79113.1"/>
    </source>
</evidence>
<name>A0A059EVT5_9MICR</name>
<reference evidence="2" key="1">
    <citation type="submission" date="2013-02" db="EMBL/GenBank/DDBJ databases">
        <authorList>
            <consortium name="The Broad Institute Genome Sequencing Platform"/>
            <person name="Cuomo C."/>
            <person name="Becnel J."/>
            <person name="Sanscrainte N."/>
            <person name="Walker B."/>
            <person name="Young S.K."/>
            <person name="Zeng Q."/>
            <person name="Gargeya S."/>
            <person name="Fitzgerald M."/>
            <person name="Haas B."/>
            <person name="Abouelleil A."/>
            <person name="Alvarado L."/>
            <person name="Arachchi H.M."/>
            <person name="Berlin A.M."/>
            <person name="Chapman S.B."/>
            <person name="Dewar J."/>
            <person name="Goldberg J."/>
            <person name="Griggs A."/>
            <person name="Gujja S."/>
            <person name="Hansen M."/>
            <person name="Howarth C."/>
            <person name="Imamovic A."/>
            <person name="Larimer J."/>
            <person name="McCowan C."/>
            <person name="Murphy C."/>
            <person name="Neiman D."/>
            <person name="Pearson M."/>
            <person name="Priest M."/>
            <person name="Roberts A."/>
            <person name="Saif S."/>
            <person name="Shea T."/>
            <person name="Sisk P."/>
            <person name="Sykes S."/>
            <person name="Wortman J."/>
            <person name="Nusbaum C."/>
            <person name="Birren B."/>
        </authorList>
    </citation>
    <scope>NUCLEOTIDE SEQUENCE [LARGE SCALE GENOMIC DNA]</scope>
    <source>
        <strain evidence="2">PRA339</strain>
    </source>
</reference>
<accession>A0A059EVT5</accession>
<protein>
    <submittedName>
        <fullName evidence="1">Uncharacterized protein</fullName>
    </submittedName>
</protein>
<dbReference type="HOGENOM" id="CLU_2132932_0_0_1"/>
<dbReference type="EMBL" id="KK365365">
    <property type="protein sequence ID" value="KCZ79113.1"/>
    <property type="molecule type" value="Genomic_DNA"/>
</dbReference>
<dbReference type="VEuPathDB" id="MicrosporidiaDB:H312_03504"/>
<sequence length="113" mass="13557">MLKSCWLQECLIIVHIKSLRDTYKPQIKASLLIDSIYIFFTFILCHTKVNNQMFAFLVSIMFFCQLLRKFTHFKISIFIGYKITSFHQNLFKTLKFFDGIIHKVSFFKILFLL</sequence>